<feature type="domain" description="Multidrug resistance protein MdtA-like C-terminal permuted SH3" evidence="2">
    <location>
        <begin position="249"/>
        <end position="303"/>
    </location>
</feature>
<evidence type="ECO:0000313" key="4">
    <source>
        <dbReference type="Proteomes" id="UP001241072"/>
    </source>
</evidence>
<dbReference type="PANTHER" id="PTHR30469:SF33">
    <property type="entry name" value="SLR1207 PROTEIN"/>
    <property type="match status" value="1"/>
</dbReference>
<dbReference type="PANTHER" id="PTHR30469">
    <property type="entry name" value="MULTIDRUG RESISTANCE PROTEIN MDTA"/>
    <property type="match status" value="1"/>
</dbReference>
<dbReference type="InterPro" id="IPR058627">
    <property type="entry name" value="MdtA-like_C"/>
</dbReference>
<reference evidence="3 4" key="1">
    <citation type="submission" date="2023-07" db="EMBL/GenBank/DDBJ databases">
        <title>Protaetiibacter sp. nov WY-16 isolated from soil.</title>
        <authorList>
            <person name="Liu B."/>
            <person name="Wan Y."/>
        </authorList>
    </citation>
    <scope>NUCLEOTIDE SEQUENCE [LARGE SCALE GENOMIC DNA]</scope>
    <source>
        <strain evidence="3 4">WY-16</strain>
    </source>
</reference>
<feature type="region of interest" description="Disordered" evidence="1">
    <location>
        <begin position="197"/>
        <end position="220"/>
    </location>
</feature>
<dbReference type="Pfam" id="PF25967">
    <property type="entry name" value="RND-MFP_C"/>
    <property type="match status" value="1"/>
</dbReference>
<name>A0ABT9BMM6_9MICO</name>
<dbReference type="EMBL" id="JAUQUB010000001">
    <property type="protein sequence ID" value="MDO7881708.1"/>
    <property type="molecule type" value="Genomic_DNA"/>
</dbReference>
<keyword evidence="4" id="KW-1185">Reference proteome</keyword>
<feature type="compositionally biased region" description="Gly residues" evidence="1">
    <location>
        <begin position="201"/>
        <end position="218"/>
    </location>
</feature>
<comment type="caution">
    <text evidence="3">The sequence shown here is derived from an EMBL/GenBank/DDBJ whole genome shotgun (WGS) entry which is preliminary data.</text>
</comment>
<sequence>MSIARKWVFPILWIVVFAVIAAALAKIAFFPDRSEATDPAVPSAEIVDPQYVVGRGTISNDVTLTGTVAADAAVAVPATGTGEVREVYVGAGAWVNAGQEVLLLKGQVANPDGSVSNDWSTVTAPVSGVLSSFSALVGQQFAVGDPVGQIAPPGFHVSGSIPPEQLYRLIQRPSEAQVTITGGPAPFTCTNLTITTPLPGQGQGTGGTQGGGTGGGESGPTVTCTVPGDVTVFAGLAAELVIAGGIAEDVLIAPITAVEGASGTGNVYVVLPDGSTEQREVTLGLNDGVNVEITGGLEEGETILQFVPGAPAPTDGMPLPGQCIDTPDGTICG</sequence>
<dbReference type="Gene3D" id="2.40.420.20">
    <property type="match status" value="1"/>
</dbReference>
<evidence type="ECO:0000313" key="3">
    <source>
        <dbReference type="EMBL" id="MDO7881708.1"/>
    </source>
</evidence>
<dbReference type="RefSeq" id="WP_305002112.1">
    <property type="nucleotide sequence ID" value="NZ_JAUQUB010000001.1"/>
</dbReference>
<dbReference type="Gene3D" id="2.40.50.100">
    <property type="match status" value="1"/>
</dbReference>
<dbReference type="Proteomes" id="UP001241072">
    <property type="component" value="Unassembled WGS sequence"/>
</dbReference>
<organism evidence="3 4">
    <name type="scientific">Antiquaquibacter soli</name>
    <dbReference type="NCBI Taxonomy" id="3064523"/>
    <lineage>
        <taxon>Bacteria</taxon>
        <taxon>Bacillati</taxon>
        <taxon>Actinomycetota</taxon>
        <taxon>Actinomycetes</taxon>
        <taxon>Micrococcales</taxon>
        <taxon>Microbacteriaceae</taxon>
        <taxon>Antiquaquibacter</taxon>
    </lineage>
</organism>
<protein>
    <recommendedName>
        <fullName evidence="2">Multidrug resistance protein MdtA-like C-terminal permuted SH3 domain-containing protein</fullName>
    </recommendedName>
</protein>
<accession>A0ABT9BMM6</accession>
<evidence type="ECO:0000259" key="2">
    <source>
        <dbReference type="Pfam" id="PF25967"/>
    </source>
</evidence>
<evidence type="ECO:0000256" key="1">
    <source>
        <dbReference type="SAM" id="MobiDB-lite"/>
    </source>
</evidence>
<proteinExistence type="predicted"/>
<gene>
    <name evidence="3" type="ORF">Q5716_05635</name>
</gene>